<protein>
    <submittedName>
        <fullName evidence="2">Uncharacterized protein</fullName>
    </submittedName>
</protein>
<organism evidence="2 3">
    <name type="scientific">Neisseria shayeganii 871</name>
    <dbReference type="NCBI Taxonomy" id="1032488"/>
    <lineage>
        <taxon>Bacteria</taxon>
        <taxon>Pseudomonadati</taxon>
        <taxon>Pseudomonadota</taxon>
        <taxon>Betaproteobacteria</taxon>
        <taxon>Neisseriales</taxon>
        <taxon>Neisseriaceae</taxon>
        <taxon>Neisseria</taxon>
    </lineage>
</organism>
<comment type="caution">
    <text evidence="2">The sequence shown here is derived from an EMBL/GenBank/DDBJ whole genome shotgun (WGS) entry which is preliminary data.</text>
</comment>
<reference evidence="2 3" key="1">
    <citation type="submission" date="2011-05" db="EMBL/GenBank/DDBJ databases">
        <authorList>
            <person name="Muzny D."/>
            <person name="Qin X."/>
            <person name="Deng J."/>
            <person name="Jiang H."/>
            <person name="Liu Y."/>
            <person name="Qu J."/>
            <person name="Song X.-Z."/>
            <person name="Zhang L."/>
            <person name="Thornton R."/>
            <person name="Coyle M."/>
            <person name="Francisco L."/>
            <person name="Jackson L."/>
            <person name="Javaid M."/>
            <person name="Korchina V."/>
            <person name="Kovar C."/>
            <person name="Mata R."/>
            <person name="Mathew T."/>
            <person name="Ngo R."/>
            <person name="Nguyen L."/>
            <person name="Nguyen N."/>
            <person name="Okwuonu G."/>
            <person name="Ongeri F."/>
            <person name="Pham C."/>
            <person name="Simmons D."/>
            <person name="Wilczek-Boney K."/>
            <person name="Hale W."/>
            <person name="Jakkamsetti A."/>
            <person name="Pham P."/>
            <person name="Ruth R."/>
            <person name="San Lucas F."/>
            <person name="Warren J."/>
            <person name="Zhang J."/>
            <person name="Zhao Z."/>
            <person name="Zhou C."/>
            <person name="Zhu D."/>
            <person name="Lee S."/>
            <person name="Bess C."/>
            <person name="Blankenburg K."/>
            <person name="Forbes L."/>
            <person name="Fu Q."/>
            <person name="Gubbala S."/>
            <person name="Hirani K."/>
            <person name="Jayaseelan J.C."/>
            <person name="Lara F."/>
            <person name="Munidasa M."/>
            <person name="Palculict T."/>
            <person name="Patil S."/>
            <person name="Pu L.-L."/>
            <person name="Saada N."/>
            <person name="Tang L."/>
            <person name="Weissenberger G."/>
            <person name="Zhu Y."/>
            <person name="Hemphill L."/>
            <person name="Shang Y."/>
            <person name="Youmans B."/>
            <person name="Ayvaz T."/>
            <person name="Ross M."/>
            <person name="Santibanez J."/>
            <person name="Aqrawi P."/>
            <person name="Gross S."/>
            <person name="Joshi V."/>
            <person name="Fowler G."/>
            <person name="Nazareth L."/>
            <person name="Reid J."/>
            <person name="Worley K."/>
            <person name="Petrosino J."/>
            <person name="Highlander S."/>
            <person name="Gibbs R."/>
        </authorList>
    </citation>
    <scope>NUCLEOTIDE SEQUENCE [LARGE SCALE GENOMIC DNA]</scope>
    <source>
        <strain evidence="2 3">871</strain>
    </source>
</reference>
<evidence type="ECO:0000256" key="1">
    <source>
        <dbReference type="SAM" id="Phobius"/>
    </source>
</evidence>
<dbReference type="HOGENOM" id="CLU_3027609_0_0_4"/>
<keyword evidence="1" id="KW-0472">Membrane</keyword>
<evidence type="ECO:0000313" key="3">
    <source>
        <dbReference type="Proteomes" id="UP000003019"/>
    </source>
</evidence>
<dbReference type="AlphaFoldDB" id="G4CFC7"/>
<keyword evidence="3" id="KW-1185">Reference proteome</keyword>
<dbReference type="Proteomes" id="UP000003019">
    <property type="component" value="Unassembled WGS sequence"/>
</dbReference>
<feature type="transmembrane region" description="Helical" evidence="1">
    <location>
        <begin position="37"/>
        <end position="52"/>
    </location>
</feature>
<evidence type="ECO:0000313" key="2">
    <source>
        <dbReference type="EMBL" id="EGY53501.1"/>
    </source>
</evidence>
<dbReference type="STRING" id="1032488.HMPREF9371_0316"/>
<accession>G4CFC7</accession>
<proteinExistence type="predicted"/>
<dbReference type="EMBL" id="AGAY01000009">
    <property type="protein sequence ID" value="EGY53501.1"/>
    <property type="molecule type" value="Genomic_DNA"/>
</dbReference>
<keyword evidence="1" id="KW-1133">Transmembrane helix</keyword>
<name>G4CFC7_9NEIS</name>
<keyword evidence="1" id="KW-0812">Transmembrane</keyword>
<dbReference type="PATRIC" id="fig|1032488.3.peg.293"/>
<gene>
    <name evidence="2" type="ORF">HMPREF9371_0316</name>
</gene>
<sequence length="55" mass="6643">MQILKKEASASFFLLMCHWVRQWSGLVGLRRRWTKKLWVYLYLCIGLVWTVLEAN</sequence>